<dbReference type="EMBL" id="JAYMYQ010000005">
    <property type="protein sequence ID" value="KAK7328641.1"/>
    <property type="molecule type" value="Genomic_DNA"/>
</dbReference>
<sequence>MKGLGPLSYAVHCSISVDCLREFKNKMPNVGIKPRGSVAISDFAPFLNDQFGTISHNKCLYGNLVFLAVPATSGFFCTDLCHEDEPAELCRARDDALKGLLRTIRRNIERACPKSLSYREPCVVDARGSILAQSLRQGSMEIATASGNTL</sequence>
<gene>
    <name evidence="1" type="ORF">VNO77_22755</name>
</gene>
<organism evidence="1 2">
    <name type="scientific">Canavalia gladiata</name>
    <name type="common">Sword bean</name>
    <name type="synonym">Dolichos gladiatus</name>
    <dbReference type="NCBI Taxonomy" id="3824"/>
    <lineage>
        <taxon>Eukaryota</taxon>
        <taxon>Viridiplantae</taxon>
        <taxon>Streptophyta</taxon>
        <taxon>Embryophyta</taxon>
        <taxon>Tracheophyta</taxon>
        <taxon>Spermatophyta</taxon>
        <taxon>Magnoliopsida</taxon>
        <taxon>eudicotyledons</taxon>
        <taxon>Gunneridae</taxon>
        <taxon>Pentapetalae</taxon>
        <taxon>rosids</taxon>
        <taxon>fabids</taxon>
        <taxon>Fabales</taxon>
        <taxon>Fabaceae</taxon>
        <taxon>Papilionoideae</taxon>
        <taxon>50 kb inversion clade</taxon>
        <taxon>NPAAA clade</taxon>
        <taxon>indigoferoid/millettioid clade</taxon>
        <taxon>Phaseoleae</taxon>
        <taxon>Canavalia</taxon>
    </lineage>
</organism>
<dbReference type="Proteomes" id="UP001367508">
    <property type="component" value="Unassembled WGS sequence"/>
</dbReference>
<proteinExistence type="predicted"/>
<accession>A0AAN9QAW0</accession>
<protein>
    <submittedName>
        <fullName evidence="1">Uncharacterized protein</fullName>
    </submittedName>
</protein>
<comment type="caution">
    <text evidence="1">The sequence shown here is derived from an EMBL/GenBank/DDBJ whole genome shotgun (WGS) entry which is preliminary data.</text>
</comment>
<reference evidence="1 2" key="1">
    <citation type="submission" date="2024-01" db="EMBL/GenBank/DDBJ databases">
        <title>The genomes of 5 underutilized Papilionoideae crops provide insights into root nodulation and disease resistanc.</title>
        <authorList>
            <person name="Jiang F."/>
        </authorList>
    </citation>
    <scope>NUCLEOTIDE SEQUENCE [LARGE SCALE GENOMIC DNA]</scope>
    <source>
        <strain evidence="1">LVBAO_FW01</strain>
        <tissue evidence="1">Leaves</tissue>
    </source>
</reference>
<dbReference type="AlphaFoldDB" id="A0AAN9QAW0"/>
<evidence type="ECO:0000313" key="2">
    <source>
        <dbReference type="Proteomes" id="UP001367508"/>
    </source>
</evidence>
<keyword evidence="2" id="KW-1185">Reference proteome</keyword>
<name>A0AAN9QAW0_CANGL</name>
<evidence type="ECO:0000313" key="1">
    <source>
        <dbReference type="EMBL" id="KAK7328641.1"/>
    </source>
</evidence>